<keyword evidence="2" id="KW-0808">Transferase</keyword>
<dbReference type="InterPro" id="IPR029044">
    <property type="entry name" value="Nucleotide-diphossugar_trans"/>
</dbReference>
<reference evidence="2 3" key="1">
    <citation type="submission" date="2024-03" db="EMBL/GenBank/DDBJ databases">
        <title>Ignisphaera cupida sp. nov., a hyperthermophilic hydrolytic archaeon from a hot spring of Kamchatka, and proposal of Ignisphaeraceae fam. nov.</title>
        <authorList>
            <person name="Podosokorskaya O.A."/>
            <person name="Elcheninov A.G."/>
            <person name="Maltseva A.I."/>
            <person name="Zayulina K.S."/>
            <person name="Novikov A."/>
            <person name="Merkel A.Y."/>
        </authorList>
    </citation>
    <scope>NUCLEOTIDE SEQUENCE [LARGE SCALE GENOMIC DNA]</scope>
    <source>
        <strain evidence="2 3">38H-sp</strain>
    </source>
</reference>
<sequence length="303" mass="35735">MNLAPIVLFVYNRPWHTKQTVEALQKNELASDSELFIFSDSWKNDNDKSKVLEVREYLKTIYGFKKVTIIERDKNWGLANNIIDGVTKIVNEYGKIIVLEDDIVASPYFLRFMNAALDSYEKEKKIWHISGWTYPIDPDGLGDVFLWRVMNCWGWATWADRWNFFEKKPHELIAKFSKRDIYRFNLDGTEDFWAQVKDNLCEKIDTWAIFWYATIFINNGLCLNPTVSLVSNVGLDGSGVNCCSTDEFNMESFPREKPVYIDLNMERIEENTEALRRIKRFIRKRNSFLSRISKKINKYLKPI</sequence>
<organism evidence="2 3">
    <name type="scientific">Rarispira pelagica</name>
    <dbReference type="NCBI Taxonomy" id="3141764"/>
    <lineage>
        <taxon>Bacteria</taxon>
        <taxon>Pseudomonadati</taxon>
        <taxon>Spirochaetota</taxon>
        <taxon>Spirochaetia</taxon>
        <taxon>Winmispirales</taxon>
        <taxon>Winmispiraceae</taxon>
        <taxon>Rarispira</taxon>
    </lineage>
</organism>
<protein>
    <submittedName>
        <fullName evidence="2">Glycosyltransferase</fullName>
        <ecNumber evidence="2">2.4.-.-</ecNumber>
    </submittedName>
</protein>
<dbReference type="EC" id="2.4.-.-" evidence="2"/>
<dbReference type="GO" id="GO:0016757">
    <property type="term" value="F:glycosyltransferase activity"/>
    <property type="evidence" value="ECO:0007669"/>
    <property type="project" value="UniProtKB-KW"/>
</dbReference>
<evidence type="ECO:0000259" key="1">
    <source>
        <dbReference type="Pfam" id="PF00535"/>
    </source>
</evidence>
<evidence type="ECO:0000313" key="3">
    <source>
        <dbReference type="Proteomes" id="UP001466331"/>
    </source>
</evidence>
<dbReference type="Pfam" id="PF00535">
    <property type="entry name" value="Glycos_transf_2"/>
    <property type="match status" value="1"/>
</dbReference>
<dbReference type="Proteomes" id="UP001466331">
    <property type="component" value="Unassembled WGS sequence"/>
</dbReference>
<keyword evidence="2" id="KW-0328">Glycosyltransferase</keyword>
<dbReference type="RefSeq" id="WP_420068911.1">
    <property type="nucleotide sequence ID" value="NZ_JBCHKQ010000001.1"/>
</dbReference>
<keyword evidence="3" id="KW-1185">Reference proteome</keyword>
<proteinExistence type="predicted"/>
<dbReference type="Gene3D" id="3.90.550.10">
    <property type="entry name" value="Spore Coat Polysaccharide Biosynthesis Protein SpsA, Chain A"/>
    <property type="match status" value="1"/>
</dbReference>
<name>A0ABU9U9X9_9SPIR</name>
<evidence type="ECO:0000313" key="2">
    <source>
        <dbReference type="EMBL" id="MEM5947463.1"/>
    </source>
</evidence>
<dbReference type="EMBL" id="JBCHKQ010000001">
    <property type="protein sequence ID" value="MEM5947463.1"/>
    <property type="molecule type" value="Genomic_DNA"/>
</dbReference>
<gene>
    <name evidence="2" type="ORF">WKV44_02790</name>
</gene>
<accession>A0ABU9U9X9</accession>
<dbReference type="InterPro" id="IPR001173">
    <property type="entry name" value="Glyco_trans_2-like"/>
</dbReference>
<feature type="domain" description="Glycosyltransferase 2-like" evidence="1">
    <location>
        <begin position="6"/>
        <end position="118"/>
    </location>
</feature>
<comment type="caution">
    <text evidence="2">The sequence shown here is derived from an EMBL/GenBank/DDBJ whole genome shotgun (WGS) entry which is preliminary data.</text>
</comment>
<dbReference type="SUPFAM" id="SSF53448">
    <property type="entry name" value="Nucleotide-diphospho-sugar transferases"/>
    <property type="match status" value="1"/>
</dbReference>